<proteinExistence type="predicted"/>
<feature type="compositionally biased region" description="Polar residues" evidence="1">
    <location>
        <begin position="230"/>
        <end position="239"/>
    </location>
</feature>
<organism evidence="2 3">
    <name type="scientific">Coemansia asiatica</name>
    <dbReference type="NCBI Taxonomy" id="1052880"/>
    <lineage>
        <taxon>Eukaryota</taxon>
        <taxon>Fungi</taxon>
        <taxon>Fungi incertae sedis</taxon>
        <taxon>Zoopagomycota</taxon>
        <taxon>Kickxellomycotina</taxon>
        <taxon>Kickxellomycetes</taxon>
        <taxon>Kickxellales</taxon>
        <taxon>Kickxellaceae</taxon>
        <taxon>Coemansia</taxon>
    </lineage>
</organism>
<protein>
    <submittedName>
        <fullName evidence="2">Uncharacterized protein</fullName>
    </submittedName>
</protein>
<accession>A0A9W7XGG1</accession>
<evidence type="ECO:0000313" key="2">
    <source>
        <dbReference type="EMBL" id="KAJ1642366.1"/>
    </source>
</evidence>
<feature type="compositionally biased region" description="Low complexity" evidence="1">
    <location>
        <begin position="245"/>
        <end position="259"/>
    </location>
</feature>
<name>A0A9W7XGG1_9FUNG</name>
<evidence type="ECO:0000256" key="1">
    <source>
        <dbReference type="SAM" id="MobiDB-lite"/>
    </source>
</evidence>
<gene>
    <name evidence="2" type="ORF">LPJ64_005787</name>
</gene>
<comment type="caution">
    <text evidence="2">The sequence shown here is derived from an EMBL/GenBank/DDBJ whole genome shotgun (WGS) entry which is preliminary data.</text>
</comment>
<keyword evidence="3" id="KW-1185">Reference proteome</keyword>
<feature type="region of interest" description="Disordered" evidence="1">
    <location>
        <begin position="168"/>
        <end position="265"/>
    </location>
</feature>
<evidence type="ECO:0000313" key="3">
    <source>
        <dbReference type="Proteomes" id="UP001145021"/>
    </source>
</evidence>
<dbReference type="Proteomes" id="UP001145021">
    <property type="component" value="Unassembled WGS sequence"/>
</dbReference>
<feature type="compositionally biased region" description="Basic and acidic residues" evidence="1">
    <location>
        <begin position="208"/>
        <end position="229"/>
    </location>
</feature>
<sequence>MASAVHSSSSADAVPHNARLSKEINVLPVPSTTPAARKENAASQKLAMILQYLNPLFYARIAQSFIYSVLESYRGTGTASLNAPRLTAGQMDPEFGAENTHSETANYDIPDLTAVEINDQFTTVAPEFEYLPHLNLSMATGSALITQSTLMGGSHQAVASEQEVIAKSTTADKEPQPEISTNNEPVSPVKVPLAKSGDSQDDMPDATTENKDIENSTPDKDFREAKQDTTSDTSSNPEKNFNAMKNSKGNKNNKGSKNNNKNKKK</sequence>
<dbReference type="EMBL" id="JANBOH010000416">
    <property type="protein sequence ID" value="KAJ1642366.1"/>
    <property type="molecule type" value="Genomic_DNA"/>
</dbReference>
<reference evidence="2" key="1">
    <citation type="submission" date="2022-07" db="EMBL/GenBank/DDBJ databases">
        <title>Phylogenomic reconstructions and comparative analyses of Kickxellomycotina fungi.</title>
        <authorList>
            <person name="Reynolds N.K."/>
            <person name="Stajich J.E."/>
            <person name="Barry K."/>
            <person name="Grigoriev I.V."/>
            <person name="Crous P."/>
            <person name="Smith M.E."/>
        </authorList>
    </citation>
    <scope>NUCLEOTIDE SEQUENCE</scope>
    <source>
        <strain evidence="2">NBRC 105413</strain>
    </source>
</reference>
<dbReference type="AlphaFoldDB" id="A0A9W7XGG1"/>